<dbReference type="Gene3D" id="1.20.1260.100">
    <property type="entry name" value="TspO/MBR protein"/>
    <property type="match status" value="1"/>
</dbReference>
<proteinExistence type="inferred from homology"/>
<comment type="similarity">
    <text evidence="2">Belongs to the TspO/BZRP family.</text>
</comment>
<reference evidence="7 8" key="1">
    <citation type="submission" date="2018-02" db="EMBL/GenBank/DDBJ databases">
        <title>Genomic Encyclopedia of Archaeal and Bacterial Type Strains, Phase II (KMG-II): from individual species to whole genera.</title>
        <authorList>
            <person name="Goeker M."/>
        </authorList>
    </citation>
    <scope>NUCLEOTIDE SEQUENCE [LARGE SCALE GENOMIC DNA]</scope>
    <source>
        <strain evidence="7 8">DSM 29526</strain>
    </source>
</reference>
<dbReference type="InterPro" id="IPR004307">
    <property type="entry name" value="TspO_MBR"/>
</dbReference>
<evidence type="ECO:0000313" key="7">
    <source>
        <dbReference type="EMBL" id="PPK84708.1"/>
    </source>
</evidence>
<keyword evidence="8" id="KW-1185">Reference proteome</keyword>
<dbReference type="Pfam" id="PF03073">
    <property type="entry name" value="TspO_MBR"/>
    <property type="match status" value="1"/>
</dbReference>
<evidence type="ECO:0000256" key="3">
    <source>
        <dbReference type="ARBA" id="ARBA00022692"/>
    </source>
</evidence>
<sequence>MRGHRRSPIFSSEFFLGAGAREKNLSKNSRNFLKLGSTAPMHPSVLAPSHPTLPIAMLLLHIALFYLILVGVNLPAPFLGLKFDQDDGHRLWYAPPGFLIPVAWFVLFTLLGVAHYRLGLEGPDGAQGWLVALAVLCASYAYYTLGLEKLTGVSALWYGLWGNFTVIAFATLVVTVLLPVNAVAAYLTAPVIVWTAYATAIVGGELHRAEHH</sequence>
<comment type="caution">
    <text evidence="7">The sequence shown here is derived from an EMBL/GenBank/DDBJ whole genome shotgun (WGS) entry which is preliminary data.</text>
</comment>
<dbReference type="GO" id="GO:0016020">
    <property type="term" value="C:membrane"/>
    <property type="evidence" value="ECO:0007669"/>
    <property type="project" value="UniProtKB-SubCell"/>
</dbReference>
<feature type="transmembrane region" description="Helical" evidence="6">
    <location>
        <begin position="91"/>
        <end position="114"/>
    </location>
</feature>
<feature type="transmembrane region" description="Helical" evidence="6">
    <location>
        <begin position="155"/>
        <end position="178"/>
    </location>
</feature>
<keyword evidence="5 6" id="KW-0472">Membrane</keyword>
<keyword evidence="3 6" id="KW-0812">Transmembrane</keyword>
<dbReference type="InterPro" id="IPR038330">
    <property type="entry name" value="TspO/MBR-related_sf"/>
</dbReference>
<organism evidence="7 8">
    <name type="scientific">Neolewinella xylanilytica</name>
    <dbReference type="NCBI Taxonomy" id="1514080"/>
    <lineage>
        <taxon>Bacteria</taxon>
        <taxon>Pseudomonadati</taxon>
        <taxon>Bacteroidota</taxon>
        <taxon>Saprospiria</taxon>
        <taxon>Saprospirales</taxon>
        <taxon>Lewinellaceae</taxon>
        <taxon>Neolewinella</taxon>
    </lineage>
</organism>
<evidence type="ECO:0000256" key="4">
    <source>
        <dbReference type="ARBA" id="ARBA00022989"/>
    </source>
</evidence>
<evidence type="ECO:0000256" key="5">
    <source>
        <dbReference type="ARBA" id="ARBA00023136"/>
    </source>
</evidence>
<evidence type="ECO:0000313" key="8">
    <source>
        <dbReference type="Proteomes" id="UP000237662"/>
    </source>
</evidence>
<accession>A0A2S6I158</accession>
<keyword evidence="4 6" id="KW-1133">Transmembrane helix</keyword>
<feature type="transmembrane region" description="Helical" evidence="6">
    <location>
        <begin position="126"/>
        <end position="143"/>
    </location>
</feature>
<dbReference type="OrthoDB" id="823680at2"/>
<comment type="subcellular location">
    <subcellularLocation>
        <location evidence="1">Membrane</location>
        <topology evidence="1">Multi-pass membrane protein</topology>
    </subcellularLocation>
</comment>
<evidence type="ECO:0000256" key="2">
    <source>
        <dbReference type="ARBA" id="ARBA00007524"/>
    </source>
</evidence>
<evidence type="ECO:0000256" key="1">
    <source>
        <dbReference type="ARBA" id="ARBA00004141"/>
    </source>
</evidence>
<feature type="transmembrane region" description="Helical" evidence="6">
    <location>
        <begin position="184"/>
        <end position="206"/>
    </location>
</feature>
<dbReference type="AlphaFoldDB" id="A0A2S6I158"/>
<name>A0A2S6I158_9BACT</name>
<dbReference type="Proteomes" id="UP000237662">
    <property type="component" value="Unassembled WGS sequence"/>
</dbReference>
<protein>
    <submittedName>
        <fullName evidence="7">TspO/MBR related protein</fullName>
    </submittedName>
</protein>
<gene>
    <name evidence="7" type="ORF">CLV84_3870</name>
</gene>
<dbReference type="EMBL" id="PTJC01000007">
    <property type="protein sequence ID" value="PPK84708.1"/>
    <property type="molecule type" value="Genomic_DNA"/>
</dbReference>
<evidence type="ECO:0000256" key="6">
    <source>
        <dbReference type="SAM" id="Phobius"/>
    </source>
</evidence>
<feature type="transmembrane region" description="Helical" evidence="6">
    <location>
        <begin position="55"/>
        <end position="79"/>
    </location>
</feature>